<reference evidence="5 6" key="1">
    <citation type="submission" date="2024-04" db="EMBL/GenBank/DDBJ databases">
        <authorList>
            <consortium name="Genoscope - CEA"/>
            <person name="William W."/>
        </authorList>
    </citation>
    <scope>NUCLEOTIDE SEQUENCE [LARGE SCALE GENOMIC DNA]</scope>
</reference>
<evidence type="ECO:0000259" key="4">
    <source>
        <dbReference type="Pfam" id="PF02709"/>
    </source>
</evidence>
<keyword evidence="3" id="KW-0325">Glycoprotein</keyword>
<evidence type="ECO:0000256" key="3">
    <source>
        <dbReference type="ARBA" id="ARBA00023180"/>
    </source>
</evidence>
<feature type="domain" description="Galactosyltransferase C-terminal" evidence="4">
    <location>
        <begin position="15"/>
        <end position="79"/>
    </location>
</feature>
<dbReference type="GO" id="GO:0004653">
    <property type="term" value="F:polypeptide N-acetylgalactosaminyltransferase activity"/>
    <property type="evidence" value="ECO:0007669"/>
    <property type="project" value="TreeGrafter"/>
</dbReference>
<evidence type="ECO:0000313" key="6">
    <source>
        <dbReference type="Proteomes" id="UP001497497"/>
    </source>
</evidence>
<dbReference type="InterPro" id="IPR029044">
    <property type="entry name" value="Nucleotide-diphossugar_trans"/>
</dbReference>
<sequence length="103" mass="11955">MLFTWFERELPLRSTGLDRESPVMPGTVIAVSRERFSALGLFDPYLEIWGGENIEFSFKTWMCGGSVLQVTCSHVAHIYRKPLHADVARMFRNLFRVAEVWMD</sequence>
<gene>
    <name evidence="5" type="ORF">GSLYS_00007430001</name>
</gene>
<evidence type="ECO:0000256" key="1">
    <source>
        <dbReference type="ARBA" id="ARBA00022679"/>
    </source>
</evidence>
<dbReference type="PANTHER" id="PTHR11675:SF134">
    <property type="entry name" value="N-ACETYLGALACTOSAMINYLTRANSFERASE 4-RELATED"/>
    <property type="match status" value="1"/>
</dbReference>
<name>A0AAV2HJ59_LYMST</name>
<dbReference type="GO" id="GO:0005794">
    <property type="term" value="C:Golgi apparatus"/>
    <property type="evidence" value="ECO:0007669"/>
    <property type="project" value="TreeGrafter"/>
</dbReference>
<feature type="non-terminal residue" evidence="5">
    <location>
        <position position="103"/>
    </location>
</feature>
<dbReference type="Pfam" id="PF02709">
    <property type="entry name" value="Glyco_transf_7C"/>
    <property type="match status" value="1"/>
</dbReference>
<protein>
    <recommendedName>
        <fullName evidence="4">Galactosyltransferase C-terminal domain-containing protein</fullName>
    </recommendedName>
</protein>
<dbReference type="AlphaFoldDB" id="A0AAV2HJ59"/>
<dbReference type="GO" id="GO:0006493">
    <property type="term" value="P:protein O-linked glycosylation"/>
    <property type="evidence" value="ECO:0007669"/>
    <property type="project" value="TreeGrafter"/>
</dbReference>
<dbReference type="Proteomes" id="UP001497497">
    <property type="component" value="Unassembled WGS sequence"/>
</dbReference>
<dbReference type="Gene3D" id="3.90.550.10">
    <property type="entry name" value="Spore Coat Polysaccharide Biosynthesis Protein SpsA, Chain A"/>
    <property type="match status" value="1"/>
</dbReference>
<organism evidence="5 6">
    <name type="scientific">Lymnaea stagnalis</name>
    <name type="common">Great pond snail</name>
    <name type="synonym">Helix stagnalis</name>
    <dbReference type="NCBI Taxonomy" id="6523"/>
    <lineage>
        <taxon>Eukaryota</taxon>
        <taxon>Metazoa</taxon>
        <taxon>Spiralia</taxon>
        <taxon>Lophotrochozoa</taxon>
        <taxon>Mollusca</taxon>
        <taxon>Gastropoda</taxon>
        <taxon>Heterobranchia</taxon>
        <taxon>Euthyneura</taxon>
        <taxon>Panpulmonata</taxon>
        <taxon>Hygrophila</taxon>
        <taxon>Lymnaeoidea</taxon>
        <taxon>Lymnaeidae</taxon>
        <taxon>Lymnaea</taxon>
    </lineage>
</organism>
<dbReference type="PANTHER" id="PTHR11675">
    <property type="entry name" value="N-ACETYLGALACTOSAMINYLTRANSFERASE"/>
    <property type="match status" value="1"/>
</dbReference>
<keyword evidence="6" id="KW-1185">Reference proteome</keyword>
<comment type="caution">
    <text evidence="5">The sequence shown here is derived from an EMBL/GenBank/DDBJ whole genome shotgun (WGS) entry which is preliminary data.</text>
</comment>
<evidence type="ECO:0000256" key="2">
    <source>
        <dbReference type="ARBA" id="ARBA00023157"/>
    </source>
</evidence>
<dbReference type="SUPFAM" id="SSF53448">
    <property type="entry name" value="Nucleotide-diphospho-sugar transferases"/>
    <property type="match status" value="1"/>
</dbReference>
<keyword evidence="1" id="KW-0808">Transferase</keyword>
<evidence type="ECO:0000313" key="5">
    <source>
        <dbReference type="EMBL" id="CAL1533470.1"/>
    </source>
</evidence>
<dbReference type="InterPro" id="IPR027791">
    <property type="entry name" value="Galactosyl_T_C"/>
</dbReference>
<accession>A0AAV2HJ59</accession>
<dbReference type="EMBL" id="CAXITT010000143">
    <property type="protein sequence ID" value="CAL1533470.1"/>
    <property type="molecule type" value="Genomic_DNA"/>
</dbReference>
<keyword evidence="2" id="KW-1015">Disulfide bond</keyword>
<proteinExistence type="predicted"/>